<dbReference type="NCBIfam" id="TIGR04065">
    <property type="entry name" value="ocin_CLI_3235"/>
    <property type="match status" value="1"/>
</dbReference>
<evidence type="ECO:0000313" key="1">
    <source>
        <dbReference type="EMBL" id="CUM95523.1"/>
    </source>
</evidence>
<dbReference type="EMBL" id="CYXM01000005">
    <property type="protein sequence ID" value="CUM95523.1"/>
    <property type="molecule type" value="Genomic_DNA"/>
</dbReference>
<organism evidence="1 2">
    <name type="scientific">Agathobacter rectalis</name>
    <dbReference type="NCBI Taxonomy" id="39491"/>
    <lineage>
        <taxon>Bacteria</taxon>
        <taxon>Bacillati</taxon>
        <taxon>Bacillota</taxon>
        <taxon>Clostridia</taxon>
        <taxon>Lachnospirales</taxon>
        <taxon>Lachnospiraceae</taxon>
        <taxon>Agathobacter</taxon>
    </lineage>
</organism>
<dbReference type="RefSeq" id="WP_055195764.1">
    <property type="nucleotide sequence ID" value="NZ_CP143947.1"/>
</dbReference>
<name>A0A173SYL3_9FIRM</name>
<proteinExistence type="predicted"/>
<dbReference type="InterPro" id="IPR023968">
    <property type="entry name" value="Bacteriocin_CLI3235"/>
</dbReference>
<protein>
    <submittedName>
        <fullName evidence="1">Putative bacteriocin, CLI_3235 family</fullName>
    </submittedName>
</protein>
<dbReference type="Proteomes" id="UP000095673">
    <property type="component" value="Unassembled WGS sequence"/>
</dbReference>
<accession>A0A173SYL3</accession>
<dbReference type="AlphaFoldDB" id="A0A173SYL3"/>
<evidence type="ECO:0000313" key="2">
    <source>
        <dbReference type="Proteomes" id="UP000095673"/>
    </source>
</evidence>
<reference evidence="1 2" key="1">
    <citation type="submission" date="2015-09" db="EMBL/GenBank/DDBJ databases">
        <authorList>
            <consortium name="Pathogen Informatics"/>
        </authorList>
    </citation>
    <scope>NUCLEOTIDE SEQUENCE [LARGE SCALE GENOMIC DNA]</scope>
    <source>
        <strain evidence="1 2">2789STDY5834968</strain>
    </source>
</reference>
<gene>
    <name evidence="1" type="ORF">ERS852580_01307</name>
</gene>
<sequence length="59" mass="6260">MKKLGKKAKVHENSLSAYCSSACTCLTITCTCSSTSHDPTGNYFQGDVKADSAGTIVWL</sequence>